<organism evidence="2 3">
    <name type="scientific">Oikopleura dioica</name>
    <name type="common">Tunicate</name>
    <dbReference type="NCBI Taxonomy" id="34765"/>
    <lineage>
        <taxon>Eukaryota</taxon>
        <taxon>Metazoa</taxon>
        <taxon>Chordata</taxon>
        <taxon>Tunicata</taxon>
        <taxon>Appendicularia</taxon>
        <taxon>Copelata</taxon>
        <taxon>Oikopleuridae</taxon>
        <taxon>Oikopleura</taxon>
    </lineage>
</organism>
<accession>A0ABN7S5R7</accession>
<evidence type="ECO:0000256" key="1">
    <source>
        <dbReference type="SAM" id="MobiDB-lite"/>
    </source>
</evidence>
<keyword evidence="3" id="KW-1185">Reference proteome</keyword>
<dbReference type="EMBL" id="OU015568">
    <property type="protein sequence ID" value="CAG5091294.1"/>
    <property type="molecule type" value="Genomic_DNA"/>
</dbReference>
<reference evidence="2 3" key="1">
    <citation type="submission" date="2021-04" db="EMBL/GenBank/DDBJ databases">
        <authorList>
            <person name="Bliznina A."/>
        </authorList>
    </citation>
    <scope>NUCLEOTIDE SEQUENCE [LARGE SCALE GENOMIC DNA]</scope>
</reference>
<sequence>MRFFAFLLAVLQLALFISVILTPVYLKIAPFSSEPDEKNSTTEEIAKTTPANIDETTKNAPIFTTSNSIESKTEKTSQKILTTEGHQVETTQALIDEATNKQNCFPDRINHRNL</sequence>
<feature type="region of interest" description="Disordered" evidence="1">
    <location>
        <begin position="32"/>
        <end position="61"/>
    </location>
</feature>
<dbReference type="Proteomes" id="UP001158576">
    <property type="component" value="Chromosome PAR"/>
</dbReference>
<feature type="compositionally biased region" description="Basic and acidic residues" evidence="1">
    <location>
        <begin position="35"/>
        <end position="46"/>
    </location>
</feature>
<evidence type="ECO:0000313" key="2">
    <source>
        <dbReference type="EMBL" id="CAG5091294.1"/>
    </source>
</evidence>
<protein>
    <submittedName>
        <fullName evidence="2">Oidioi.mRNA.OKI2018_I69.PAR.g12955.t1.cds</fullName>
    </submittedName>
</protein>
<name>A0ABN7S5R7_OIKDI</name>
<gene>
    <name evidence="2" type="ORF">OKIOD_LOCUS4513</name>
</gene>
<evidence type="ECO:0000313" key="3">
    <source>
        <dbReference type="Proteomes" id="UP001158576"/>
    </source>
</evidence>
<proteinExistence type="predicted"/>